<protein>
    <recommendedName>
        <fullName evidence="4">CST complex subunit Stn1 N-terminal domain-containing protein</fullName>
    </recommendedName>
</protein>
<dbReference type="GO" id="GO:0000781">
    <property type="term" value="C:chromosome, telomeric region"/>
    <property type="evidence" value="ECO:0007669"/>
    <property type="project" value="UniProtKB-SubCell"/>
</dbReference>
<keyword evidence="3" id="KW-0779">Telomere</keyword>
<keyword evidence="6" id="KW-1185">Reference proteome</keyword>
<dbReference type="OrthoDB" id="77828at2759"/>
<evidence type="ECO:0000256" key="2">
    <source>
        <dbReference type="ARBA" id="ARBA00022454"/>
    </source>
</evidence>
<name>A0A6A5SHU0_9PLEO</name>
<evidence type="ECO:0000313" key="6">
    <source>
        <dbReference type="Proteomes" id="UP000800038"/>
    </source>
</evidence>
<dbReference type="Pfam" id="PF10451">
    <property type="entry name" value="Stn1"/>
    <property type="match status" value="1"/>
</dbReference>
<dbReference type="AlphaFoldDB" id="A0A6A5SHU0"/>
<organism evidence="5 6">
    <name type="scientific">Clathrospora elynae</name>
    <dbReference type="NCBI Taxonomy" id="706981"/>
    <lineage>
        <taxon>Eukaryota</taxon>
        <taxon>Fungi</taxon>
        <taxon>Dikarya</taxon>
        <taxon>Ascomycota</taxon>
        <taxon>Pezizomycotina</taxon>
        <taxon>Dothideomycetes</taxon>
        <taxon>Pleosporomycetidae</taxon>
        <taxon>Pleosporales</taxon>
        <taxon>Diademaceae</taxon>
        <taxon>Clathrospora</taxon>
    </lineage>
</organism>
<dbReference type="CDD" id="cd03524">
    <property type="entry name" value="RPA2_OBF_family"/>
    <property type="match status" value="1"/>
</dbReference>
<evidence type="ECO:0000256" key="3">
    <source>
        <dbReference type="ARBA" id="ARBA00022895"/>
    </source>
</evidence>
<evidence type="ECO:0000313" key="5">
    <source>
        <dbReference type="EMBL" id="KAF1936957.1"/>
    </source>
</evidence>
<dbReference type="EMBL" id="ML976160">
    <property type="protein sequence ID" value="KAF1936957.1"/>
    <property type="molecule type" value="Genomic_DNA"/>
</dbReference>
<dbReference type="Gene3D" id="2.40.50.140">
    <property type="entry name" value="Nucleic acid-binding proteins"/>
    <property type="match status" value="1"/>
</dbReference>
<keyword evidence="2" id="KW-0158">Chromosome</keyword>
<dbReference type="InterPro" id="IPR012340">
    <property type="entry name" value="NA-bd_OB-fold"/>
</dbReference>
<reference evidence="5" key="1">
    <citation type="journal article" date="2020" name="Stud. Mycol.">
        <title>101 Dothideomycetes genomes: a test case for predicting lifestyles and emergence of pathogens.</title>
        <authorList>
            <person name="Haridas S."/>
            <person name="Albert R."/>
            <person name="Binder M."/>
            <person name="Bloem J."/>
            <person name="Labutti K."/>
            <person name="Salamov A."/>
            <person name="Andreopoulos B."/>
            <person name="Baker S."/>
            <person name="Barry K."/>
            <person name="Bills G."/>
            <person name="Bluhm B."/>
            <person name="Cannon C."/>
            <person name="Castanera R."/>
            <person name="Culley D."/>
            <person name="Daum C."/>
            <person name="Ezra D."/>
            <person name="Gonzalez J."/>
            <person name="Henrissat B."/>
            <person name="Kuo A."/>
            <person name="Liang C."/>
            <person name="Lipzen A."/>
            <person name="Lutzoni F."/>
            <person name="Magnuson J."/>
            <person name="Mondo S."/>
            <person name="Nolan M."/>
            <person name="Ohm R."/>
            <person name="Pangilinan J."/>
            <person name="Park H.-J."/>
            <person name="Ramirez L."/>
            <person name="Alfaro M."/>
            <person name="Sun H."/>
            <person name="Tritt A."/>
            <person name="Yoshinaga Y."/>
            <person name="Zwiers L.-H."/>
            <person name="Turgeon B."/>
            <person name="Goodwin S."/>
            <person name="Spatafora J."/>
            <person name="Crous P."/>
            <person name="Grigoriev I."/>
        </authorList>
    </citation>
    <scope>NUCLEOTIDE SEQUENCE</scope>
    <source>
        <strain evidence="5">CBS 161.51</strain>
    </source>
</reference>
<accession>A0A6A5SHU0</accession>
<comment type="subcellular location">
    <subcellularLocation>
        <location evidence="1">Chromosome</location>
        <location evidence="1">Telomere</location>
    </subcellularLocation>
</comment>
<proteinExistence type="predicted"/>
<sequence length="257" mass="29591">MSTHPPARPYRAYSAIYFRASPTFNAWVKLTAADVQALRSEPEYQGQHIYFHLNHPIRFVCVVGVIVAIDDINLRYTVLTIDDGSGATVEVKIVRTPPIKHRPVETSSNTTIENVNIISQSGVFEIMVDNHQLDIGTVIKSKCTISMFRGIKQLELKRVWVVTTTNEEAQAWAEAAAFKQEVLSTPWHVSTAEGENIKKSIWKEKIKAKDYDRKYKEYEIKKEKQKQAREAYWAQREVKLERRRRKEEPMMNAGALI</sequence>
<dbReference type="Proteomes" id="UP000800038">
    <property type="component" value="Unassembled WGS sequence"/>
</dbReference>
<evidence type="ECO:0000256" key="1">
    <source>
        <dbReference type="ARBA" id="ARBA00004574"/>
    </source>
</evidence>
<feature type="domain" description="CST complex subunit Stn1 N-terminal" evidence="4">
    <location>
        <begin position="47"/>
        <end position="93"/>
    </location>
</feature>
<dbReference type="InterPro" id="IPR018856">
    <property type="entry name" value="Stn1_N"/>
</dbReference>
<gene>
    <name evidence="5" type="ORF">EJ02DRAFT_470053</name>
</gene>
<evidence type="ECO:0000259" key="4">
    <source>
        <dbReference type="Pfam" id="PF10451"/>
    </source>
</evidence>
<dbReference type="SUPFAM" id="SSF50249">
    <property type="entry name" value="Nucleic acid-binding proteins"/>
    <property type="match status" value="1"/>
</dbReference>